<protein>
    <recommendedName>
        <fullName evidence="1">GmrSD restriction endonucleases N-terminal domain-containing protein</fullName>
    </recommendedName>
</protein>
<dbReference type="Pfam" id="PF03235">
    <property type="entry name" value="GmrSD_N"/>
    <property type="match status" value="1"/>
</dbReference>
<dbReference type="AlphaFoldDB" id="A0A2S7UT22"/>
<sequence length="828" mass="96361">MSSGKSLTFYGLFDEVDSIEIPILQRDYAQGRSEESEVRTLFLRSLFNVLTVEDDPERHPLDLDFVYGNFENGDNKIFSVLDGQQRLTTLFLLHWFLAVENNQQSDFKERFVTSDSRSRFTYKTRPSTTEFFNALMANNFVSSKRKLSVQISDSQWFYLSWKQDPTVQACLCMLDAIQEMFVGKSDGLFDKLSDTAHPYITFQFLNLHSFGLSDELYIKMNARGKPLTVFENFKAKLEQFIQSYDQQWPDYQLVFREGQVDGFDYFIHKIDTSWADLFWPYRNTYSDDNTFDDELMNFFRLIIAYQYLLDNKNSPVLLAKAKSDIFGLSGRLQAPTLSKYEELKCFNQNLIIRLIDMLDLIYNDGLVGNQISPYLEDQYYYSEEKTFKKVIWNSASYDDKLRFYAFYTYVAKNKDKGQLSSWMRVIYNLVENTIINTADEFYKALFAINELSQFDTSILVTFKGELELTGFVGAQVLEEKIKAHLLLKSPEWSNAVVGAEKHPFFNGQIGFILNFSGILAFYREHKHCDWTEELDVQYFSKFGQYAKSASAVFNLIKYSSSTIDYSWERAVLSKGIYFTEKTGGRYNLLSTRETRNNINRDHSWRRLLRIGSAAMEEKQKYVKAVLDDSLFDPKNVATSLMLICNDALENSDIEDWRKALIKYKALISYCSQGFISLAKEEIILLSESQRNHYHSELYTKVIEQELALDQEQIKPFCRLSYQAVKSREEYANVLIDNWLFNGNDYSITIEFYSGSFLIWFRGRNSSRFSDSISEVLTNHDFELVNTGSKGSTVNGNRVNKKLSHTSDVIKKIFNLCLDLQKLTCDPIK</sequence>
<evidence type="ECO:0000259" key="1">
    <source>
        <dbReference type="Pfam" id="PF03235"/>
    </source>
</evidence>
<dbReference type="OrthoDB" id="8094406at2"/>
<dbReference type="Proteomes" id="UP000239007">
    <property type="component" value="Unassembled WGS sequence"/>
</dbReference>
<comment type="caution">
    <text evidence="2">The sequence shown here is derived from an EMBL/GenBank/DDBJ whole genome shotgun (WGS) entry which is preliminary data.</text>
</comment>
<evidence type="ECO:0000313" key="3">
    <source>
        <dbReference type="Proteomes" id="UP000239007"/>
    </source>
</evidence>
<reference evidence="2 3" key="1">
    <citation type="submission" date="2016-12" db="EMBL/GenBank/DDBJ databases">
        <title>Diversity of luminous bacteria.</title>
        <authorList>
            <person name="Yoshizawa S."/>
            <person name="Kogure K."/>
        </authorList>
    </citation>
    <scope>NUCLEOTIDE SEQUENCE [LARGE SCALE GENOMIC DNA]</scope>
    <source>
        <strain evidence="2 3">SA4-48</strain>
    </source>
</reference>
<organism evidence="2 3">
    <name type="scientific">Psychrosphaera saromensis</name>
    <dbReference type="NCBI Taxonomy" id="716813"/>
    <lineage>
        <taxon>Bacteria</taxon>
        <taxon>Pseudomonadati</taxon>
        <taxon>Pseudomonadota</taxon>
        <taxon>Gammaproteobacteria</taxon>
        <taxon>Alteromonadales</taxon>
        <taxon>Pseudoalteromonadaceae</taxon>
        <taxon>Psychrosphaera</taxon>
    </lineage>
</organism>
<evidence type="ECO:0000313" key="2">
    <source>
        <dbReference type="EMBL" id="PQJ53136.1"/>
    </source>
</evidence>
<dbReference type="InterPro" id="IPR004919">
    <property type="entry name" value="GmrSD_N"/>
</dbReference>
<proteinExistence type="predicted"/>
<feature type="domain" description="GmrSD restriction endonucleases N-terminal" evidence="1">
    <location>
        <begin position="11"/>
        <end position="237"/>
    </location>
</feature>
<keyword evidence="3" id="KW-1185">Reference proteome</keyword>
<name>A0A2S7UT22_9GAMM</name>
<gene>
    <name evidence="2" type="ORF">BTO11_05305</name>
</gene>
<dbReference type="EMBL" id="MSCH01000003">
    <property type="protein sequence ID" value="PQJ53136.1"/>
    <property type="molecule type" value="Genomic_DNA"/>
</dbReference>
<dbReference type="RefSeq" id="WP_105051612.1">
    <property type="nucleotide sequence ID" value="NZ_BMYG01000003.1"/>
</dbReference>
<accession>A0A2S7UT22</accession>